<evidence type="ECO:0000313" key="2">
    <source>
        <dbReference type="Proteomes" id="UP001150569"/>
    </source>
</evidence>
<dbReference type="GO" id="GO:0000444">
    <property type="term" value="C:MIS12/MIND type complex"/>
    <property type="evidence" value="ECO:0007669"/>
    <property type="project" value="TreeGrafter"/>
</dbReference>
<reference evidence="1" key="1">
    <citation type="submission" date="2022-07" db="EMBL/GenBank/DDBJ databases">
        <title>Phylogenomic reconstructions and comparative analyses of Kickxellomycotina fungi.</title>
        <authorList>
            <person name="Reynolds N.K."/>
            <person name="Stajich J.E."/>
            <person name="Barry K."/>
            <person name="Grigoriev I.V."/>
            <person name="Crous P."/>
            <person name="Smith M.E."/>
        </authorList>
    </citation>
    <scope>NUCLEOTIDE SEQUENCE</scope>
    <source>
        <strain evidence="1">RSA 861</strain>
    </source>
</reference>
<dbReference type="PANTHER" id="PTHR31749">
    <property type="entry name" value="KINETOCHORE-ASSOCIATED PROTEIN NSL1 HOMOLOG"/>
    <property type="match status" value="1"/>
</dbReference>
<gene>
    <name evidence="1" type="ORF">IWQ60_012176</name>
</gene>
<protein>
    <submittedName>
        <fullName evidence="1">Uncharacterized protein</fullName>
    </submittedName>
</protein>
<dbReference type="OrthoDB" id="2135762at2759"/>
<sequence>MSARKIQVETREDIIALKTELAKAMRQRLKSNVAFQELRRDCKAQGAEGDQRLAQALRAIDQSILTWMDNLFRVAGDSIEINNLEFTEGMKRVMEPFDYELDREVKALEAEVEELTLHVVEQRKAVPARIQRLEQERSTERVRALLEACNTAPALENSAIDGEQAANLPERTLHDYAGALDGLVELKTTLPSTLAKFERIHT</sequence>
<dbReference type="InterPro" id="IPR013950">
    <property type="entry name" value="Mis14/Nsl1"/>
</dbReference>
<evidence type="ECO:0000313" key="1">
    <source>
        <dbReference type="EMBL" id="KAJ1905946.1"/>
    </source>
</evidence>
<dbReference type="GO" id="GO:0000070">
    <property type="term" value="P:mitotic sister chromatid segregation"/>
    <property type="evidence" value="ECO:0007669"/>
    <property type="project" value="InterPro"/>
</dbReference>
<name>A0A9W8DKZ6_9FUNG</name>
<dbReference type="PANTHER" id="PTHR31749:SF3">
    <property type="entry name" value="KINETOCHORE-ASSOCIATED PROTEIN NSL1 HOMOLOG"/>
    <property type="match status" value="1"/>
</dbReference>
<feature type="non-terminal residue" evidence="1">
    <location>
        <position position="1"/>
    </location>
</feature>
<comment type="caution">
    <text evidence="1">The sequence shown here is derived from an EMBL/GenBank/DDBJ whole genome shotgun (WGS) entry which is preliminary data.</text>
</comment>
<accession>A0A9W8DKZ6</accession>
<proteinExistence type="predicted"/>
<organism evidence="1 2">
    <name type="scientific">Tieghemiomyces parasiticus</name>
    <dbReference type="NCBI Taxonomy" id="78921"/>
    <lineage>
        <taxon>Eukaryota</taxon>
        <taxon>Fungi</taxon>
        <taxon>Fungi incertae sedis</taxon>
        <taxon>Zoopagomycota</taxon>
        <taxon>Kickxellomycotina</taxon>
        <taxon>Dimargaritomycetes</taxon>
        <taxon>Dimargaritales</taxon>
        <taxon>Dimargaritaceae</taxon>
        <taxon>Tieghemiomyces</taxon>
    </lineage>
</organism>
<dbReference type="AlphaFoldDB" id="A0A9W8DKZ6"/>
<dbReference type="EMBL" id="JANBPT010001663">
    <property type="protein sequence ID" value="KAJ1905946.1"/>
    <property type="molecule type" value="Genomic_DNA"/>
</dbReference>
<dbReference type="Pfam" id="PF08641">
    <property type="entry name" value="Mis14"/>
    <property type="match status" value="1"/>
</dbReference>
<keyword evidence="2" id="KW-1185">Reference proteome</keyword>
<dbReference type="Proteomes" id="UP001150569">
    <property type="component" value="Unassembled WGS sequence"/>
</dbReference>